<organism evidence="2">
    <name type="scientific">Arundo donax</name>
    <name type="common">Giant reed</name>
    <name type="synonym">Donax arundinaceus</name>
    <dbReference type="NCBI Taxonomy" id="35708"/>
    <lineage>
        <taxon>Eukaryota</taxon>
        <taxon>Viridiplantae</taxon>
        <taxon>Streptophyta</taxon>
        <taxon>Embryophyta</taxon>
        <taxon>Tracheophyta</taxon>
        <taxon>Spermatophyta</taxon>
        <taxon>Magnoliopsida</taxon>
        <taxon>Liliopsida</taxon>
        <taxon>Poales</taxon>
        <taxon>Poaceae</taxon>
        <taxon>PACMAD clade</taxon>
        <taxon>Arundinoideae</taxon>
        <taxon>Arundineae</taxon>
        <taxon>Arundo</taxon>
    </lineage>
</organism>
<sequence>MSTGASMVSCCNLSRRRKSTTRRDSEWTARLSTPRAWRRLSFRKHGHRGEETTSPSSHGPWNRTRFNQR</sequence>
<name>A0A0A9DLJ2_ARUDO</name>
<proteinExistence type="predicted"/>
<feature type="region of interest" description="Disordered" evidence="1">
    <location>
        <begin position="1"/>
        <end position="69"/>
    </location>
</feature>
<accession>A0A0A9DLJ2</accession>
<reference evidence="2" key="2">
    <citation type="journal article" date="2015" name="Data Brief">
        <title>Shoot transcriptome of the giant reed, Arundo donax.</title>
        <authorList>
            <person name="Barrero R.A."/>
            <person name="Guerrero F.D."/>
            <person name="Moolhuijzen P."/>
            <person name="Goolsby J.A."/>
            <person name="Tidwell J."/>
            <person name="Bellgard S.E."/>
            <person name="Bellgard M.I."/>
        </authorList>
    </citation>
    <scope>NUCLEOTIDE SEQUENCE</scope>
    <source>
        <tissue evidence="2">Shoot tissue taken approximately 20 cm above the soil surface</tissue>
    </source>
</reference>
<feature type="compositionally biased region" description="Polar residues" evidence="1">
    <location>
        <begin position="52"/>
        <end position="69"/>
    </location>
</feature>
<protein>
    <submittedName>
        <fullName evidence="2">Uncharacterized protein</fullName>
    </submittedName>
</protein>
<feature type="compositionally biased region" description="Basic residues" evidence="1">
    <location>
        <begin position="36"/>
        <end position="47"/>
    </location>
</feature>
<feature type="compositionally biased region" description="Polar residues" evidence="1">
    <location>
        <begin position="1"/>
        <end position="12"/>
    </location>
</feature>
<evidence type="ECO:0000256" key="1">
    <source>
        <dbReference type="SAM" id="MobiDB-lite"/>
    </source>
</evidence>
<dbReference type="EMBL" id="GBRH01213298">
    <property type="protein sequence ID" value="JAD84597.1"/>
    <property type="molecule type" value="Transcribed_RNA"/>
</dbReference>
<evidence type="ECO:0000313" key="2">
    <source>
        <dbReference type="EMBL" id="JAD84597.1"/>
    </source>
</evidence>
<dbReference type="AlphaFoldDB" id="A0A0A9DLJ2"/>
<reference evidence="2" key="1">
    <citation type="submission" date="2014-09" db="EMBL/GenBank/DDBJ databases">
        <authorList>
            <person name="Magalhaes I.L.F."/>
            <person name="Oliveira U."/>
            <person name="Santos F.R."/>
            <person name="Vidigal T.H.D.A."/>
            <person name="Brescovit A.D."/>
            <person name="Santos A.J."/>
        </authorList>
    </citation>
    <scope>NUCLEOTIDE SEQUENCE</scope>
    <source>
        <tissue evidence="2">Shoot tissue taken approximately 20 cm above the soil surface</tissue>
    </source>
</reference>